<dbReference type="Proteomes" id="UP000008851">
    <property type="component" value="Chromosome"/>
</dbReference>
<proteinExistence type="predicted"/>
<organism evidence="2 3">
    <name type="scientific">Xanthomonas oryzae pv. oryzicola (strain BLS256)</name>
    <dbReference type="NCBI Taxonomy" id="383407"/>
    <lineage>
        <taxon>Bacteria</taxon>
        <taxon>Pseudomonadati</taxon>
        <taxon>Pseudomonadota</taxon>
        <taxon>Gammaproteobacteria</taxon>
        <taxon>Lysobacterales</taxon>
        <taxon>Lysobacteraceae</taxon>
        <taxon>Xanthomonas</taxon>
    </lineage>
</organism>
<evidence type="ECO:0000313" key="2">
    <source>
        <dbReference type="EMBL" id="AEQ96557.1"/>
    </source>
</evidence>
<feature type="region of interest" description="Disordered" evidence="1">
    <location>
        <begin position="1"/>
        <end position="61"/>
    </location>
</feature>
<evidence type="ECO:0000313" key="3">
    <source>
        <dbReference type="Proteomes" id="UP000008851"/>
    </source>
</evidence>
<sequence length="61" mass="6425">MAISDGRDSGFGIWDSSKRIPMSEWSNPADKFGGSDGRAGLGNRRCESPIPHLSSSTASPS</sequence>
<dbReference type="KEGG" id="xor:XOC_2425"/>
<gene>
    <name evidence="2" type="ORF">XOC_2425</name>
</gene>
<dbReference type="EMBL" id="CP003057">
    <property type="protein sequence ID" value="AEQ96557.1"/>
    <property type="molecule type" value="Genomic_DNA"/>
</dbReference>
<protein>
    <submittedName>
        <fullName evidence="2">Uncharacterized protein</fullName>
    </submittedName>
</protein>
<accession>G7TFK0</accession>
<evidence type="ECO:0000256" key="1">
    <source>
        <dbReference type="SAM" id="MobiDB-lite"/>
    </source>
</evidence>
<name>G7TFK0_XANOB</name>
<reference evidence="2 3" key="1">
    <citation type="journal article" date="2011" name="J. Bacteriol.">
        <title>Two new complete genome sequences offer insight into host and tissue specificity of plant pathogenic Xanthomonas spp.</title>
        <authorList>
            <person name="Bogdanove A.J."/>
            <person name="Koebnik R."/>
            <person name="Lu H."/>
            <person name="Furutani A."/>
            <person name="Angiuoli S.V."/>
            <person name="Patil P.B."/>
            <person name="Van Sluys M.A."/>
            <person name="Ryan R.P."/>
            <person name="Meyer D.F."/>
            <person name="Han S.W."/>
            <person name="Aparna G."/>
            <person name="Rajaram M."/>
            <person name="Delcher A.L."/>
            <person name="Phillippy A.M."/>
            <person name="Puiu D."/>
            <person name="Schatz M.C."/>
            <person name="Shumway M."/>
            <person name="Sommer D.D."/>
            <person name="Trapnell C."/>
            <person name="Benahmed F."/>
            <person name="Dimitrov G."/>
            <person name="Madupu R."/>
            <person name="Radune D."/>
            <person name="Sullivan S."/>
            <person name="Jha G."/>
            <person name="Ishihara H."/>
            <person name="Lee S.W."/>
            <person name="Pandey A."/>
            <person name="Sharma V."/>
            <person name="Sriariyanun M."/>
            <person name="Szurek B."/>
            <person name="Vera-Cruz C.M."/>
            <person name="Dorman K.S."/>
            <person name="Ronald P.C."/>
            <person name="Verdier V."/>
            <person name="Dow J.M."/>
            <person name="Sonti R.V."/>
            <person name="Tsuge S."/>
            <person name="Brendel V.P."/>
            <person name="Rabinowicz P.D."/>
            <person name="Leach J.E."/>
            <person name="White F.F."/>
            <person name="Salzberg S.L."/>
        </authorList>
    </citation>
    <scope>NUCLEOTIDE SEQUENCE [LARGE SCALE GENOMIC DNA]</scope>
    <source>
        <strain evidence="2 3">BLS256</strain>
    </source>
</reference>
<dbReference type="AlphaFoldDB" id="G7TFK0"/>
<dbReference type="HOGENOM" id="CLU_2921701_0_0_6"/>